<keyword evidence="3" id="KW-1185">Reference proteome</keyword>
<keyword evidence="1" id="KW-0472">Membrane</keyword>
<protein>
    <submittedName>
        <fullName evidence="2">Uncharacterized protein</fullName>
    </submittedName>
</protein>
<dbReference type="RefSeq" id="WP_165818314.1">
    <property type="nucleotide sequence ID" value="NZ_FZMO01000099.1"/>
</dbReference>
<name>A0A2I2KP06_9ACTN</name>
<sequence>MYAWIYRHLPGPRRLRPGLAAVLLLAIVALLMFVIFPAVEGVLPISQVTLGD</sequence>
<dbReference type="Proteomes" id="UP000234331">
    <property type="component" value="Unassembled WGS sequence"/>
</dbReference>
<organism evidence="2 3">
    <name type="scientific">Frankia canadensis</name>
    <dbReference type="NCBI Taxonomy" id="1836972"/>
    <lineage>
        <taxon>Bacteria</taxon>
        <taxon>Bacillati</taxon>
        <taxon>Actinomycetota</taxon>
        <taxon>Actinomycetes</taxon>
        <taxon>Frankiales</taxon>
        <taxon>Frankiaceae</taxon>
        <taxon>Frankia</taxon>
    </lineage>
</organism>
<keyword evidence="1" id="KW-1133">Transmembrane helix</keyword>
<gene>
    <name evidence="2" type="ORF">FRACA_1880010</name>
</gene>
<feature type="transmembrane region" description="Helical" evidence="1">
    <location>
        <begin position="20"/>
        <end position="39"/>
    </location>
</feature>
<evidence type="ECO:0000313" key="2">
    <source>
        <dbReference type="EMBL" id="SNQ47407.1"/>
    </source>
</evidence>
<keyword evidence="1" id="KW-0812">Transmembrane</keyword>
<reference evidence="2 3" key="1">
    <citation type="submission" date="2017-06" db="EMBL/GenBank/DDBJ databases">
        <authorList>
            <person name="Kim H.J."/>
            <person name="Triplett B.A."/>
        </authorList>
    </citation>
    <scope>NUCLEOTIDE SEQUENCE [LARGE SCALE GENOMIC DNA]</scope>
    <source>
        <strain evidence="2">FRACA_ARgP5</strain>
    </source>
</reference>
<accession>A0A2I2KP06</accession>
<proteinExistence type="predicted"/>
<dbReference type="EMBL" id="FZMO01000099">
    <property type="protein sequence ID" value="SNQ47407.1"/>
    <property type="molecule type" value="Genomic_DNA"/>
</dbReference>
<dbReference type="AlphaFoldDB" id="A0A2I2KP06"/>
<evidence type="ECO:0000313" key="3">
    <source>
        <dbReference type="Proteomes" id="UP000234331"/>
    </source>
</evidence>
<evidence type="ECO:0000256" key="1">
    <source>
        <dbReference type="SAM" id="Phobius"/>
    </source>
</evidence>